<name>A0A8J8NHL3_HALGN</name>
<dbReference type="SMART" id="SM00154">
    <property type="entry name" value="ZnF_AN1"/>
    <property type="match status" value="2"/>
</dbReference>
<dbReference type="PROSITE" id="PS00028">
    <property type="entry name" value="ZINC_FINGER_C2H2_1"/>
    <property type="match status" value="1"/>
</dbReference>
<evidence type="ECO:0000256" key="5">
    <source>
        <dbReference type="PROSITE-ProRule" id="PRU00042"/>
    </source>
</evidence>
<gene>
    <name evidence="8" type="ORF">FGO68_gene16189</name>
</gene>
<feature type="domain" description="AN1-type" evidence="7">
    <location>
        <begin position="4"/>
        <end position="52"/>
    </location>
</feature>
<keyword evidence="4" id="KW-0862">Zinc</keyword>
<keyword evidence="3 5" id="KW-0863">Zinc-finger</keyword>
<evidence type="ECO:0000256" key="4">
    <source>
        <dbReference type="ARBA" id="ARBA00022833"/>
    </source>
</evidence>
<dbReference type="SUPFAM" id="SSF118310">
    <property type="entry name" value="AN1-like Zinc finger"/>
    <property type="match status" value="2"/>
</dbReference>
<dbReference type="Pfam" id="PF01428">
    <property type="entry name" value="zf-AN1"/>
    <property type="match status" value="2"/>
</dbReference>
<dbReference type="PANTHER" id="PTHR14677:SF20">
    <property type="entry name" value="ZINC FINGER AN1-TYPE CONTAINING 2A-RELATED"/>
    <property type="match status" value="1"/>
</dbReference>
<dbReference type="Proteomes" id="UP000785679">
    <property type="component" value="Unassembled WGS sequence"/>
</dbReference>
<dbReference type="Gene3D" id="3.30.160.60">
    <property type="entry name" value="Classic Zinc Finger"/>
    <property type="match status" value="1"/>
</dbReference>
<dbReference type="PANTHER" id="PTHR14677">
    <property type="entry name" value="ARSENITE INDUCUBLE RNA ASSOCIATED PROTEIN AIP-1-RELATED"/>
    <property type="match status" value="1"/>
</dbReference>
<evidence type="ECO:0000313" key="8">
    <source>
        <dbReference type="EMBL" id="TNV74696.1"/>
    </source>
</evidence>
<evidence type="ECO:0000313" key="9">
    <source>
        <dbReference type="Proteomes" id="UP000785679"/>
    </source>
</evidence>
<sequence length="261" mass="30194">MEFGNIGQHCNMEHCHQQDFLPFECDGCKVIFCTEHARAEDHKCRLPSDYDSIIVIICPICEVRIKLKKKDDPNEAWNRHSQDGTCVPKLHAGGKQVMRKCMAEKCYVRLNSINSVSCAKCLKEVCLKHRFEDDHQCTHIVTPIRNDKTAKSKLLQPGYFKDQQSQPAPVISQSEHQTLQSNINRFGAAPQEPVKQQQYQPERCELCGSLFLDQNQFVEHVSSHFEEQSKPKTETQKCPHCPKRFAITELPRHMQMDHFIF</sequence>
<dbReference type="InterPro" id="IPR057357">
    <property type="entry name" value="Znf-C2H2_ZFAND2A/B"/>
</dbReference>
<dbReference type="AlphaFoldDB" id="A0A8J8NHL3"/>
<accession>A0A8J8NHL3</accession>
<feature type="domain" description="C2H2-type" evidence="6">
    <location>
        <begin position="202"/>
        <end position="229"/>
    </location>
</feature>
<evidence type="ECO:0000259" key="6">
    <source>
        <dbReference type="PROSITE" id="PS50157"/>
    </source>
</evidence>
<dbReference type="PROSITE" id="PS51039">
    <property type="entry name" value="ZF_AN1"/>
    <property type="match status" value="1"/>
</dbReference>
<dbReference type="Gene3D" id="4.10.1110.10">
    <property type="entry name" value="AN1-like Zinc finger"/>
    <property type="match status" value="2"/>
</dbReference>
<dbReference type="GO" id="GO:0005737">
    <property type="term" value="C:cytoplasm"/>
    <property type="evidence" value="ECO:0007669"/>
    <property type="project" value="TreeGrafter"/>
</dbReference>
<dbReference type="Pfam" id="PF25403">
    <property type="entry name" value="zf-C2H2_ZFAND2"/>
    <property type="match status" value="1"/>
</dbReference>
<evidence type="ECO:0000259" key="7">
    <source>
        <dbReference type="PROSITE" id="PS51039"/>
    </source>
</evidence>
<comment type="caution">
    <text evidence="8">The sequence shown here is derived from an EMBL/GenBank/DDBJ whole genome shotgun (WGS) entry which is preliminary data.</text>
</comment>
<dbReference type="GO" id="GO:0008270">
    <property type="term" value="F:zinc ion binding"/>
    <property type="evidence" value="ECO:0007669"/>
    <property type="project" value="UniProtKB-KW"/>
</dbReference>
<dbReference type="SMART" id="SM00355">
    <property type="entry name" value="ZnF_C2H2"/>
    <property type="match status" value="2"/>
</dbReference>
<dbReference type="InterPro" id="IPR000058">
    <property type="entry name" value="Znf_AN1"/>
</dbReference>
<protein>
    <submittedName>
        <fullName evidence="8">Uncharacterized protein</fullName>
    </submittedName>
</protein>
<dbReference type="OrthoDB" id="431929at2759"/>
<reference evidence="8" key="1">
    <citation type="submission" date="2019-06" db="EMBL/GenBank/DDBJ databases">
        <authorList>
            <person name="Zheng W."/>
        </authorList>
    </citation>
    <scope>NUCLEOTIDE SEQUENCE</scope>
    <source>
        <strain evidence="8">QDHG01</strain>
    </source>
</reference>
<keyword evidence="9" id="KW-1185">Reference proteome</keyword>
<dbReference type="InterPro" id="IPR013087">
    <property type="entry name" value="Znf_C2H2_type"/>
</dbReference>
<evidence type="ECO:0000256" key="1">
    <source>
        <dbReference type="ARBA" id="ARBA00022723"/>
    </source>
</evidence>
<organism evidence="8 9">
    <name type="scientific">Halteria grandinella</name>
    <dbReference type="NCBI Taxonomy" id="5974"/>
    <lineage>
        <taxon>Eukaryota</taxon>
        <taxon>Sar</taxon>
        <taxon>Alveolata</taxon>
        <taxon>Ciliophora</taxon>
        <taxon>Intramacronucleata</taxon>
        <taxon>Spirotrichea</taxon>
        <taxon>Stichotrichia</taxon>
        <taxon>Sporadotrichida</taxon>
        <taxon>Halteriidae</taxon>
        <taxon>Halteria</taxon>
    </lineage>
</organism>
<proteinExistence type="predicted"/>
<dbReference type="InterPro" id="IPR035896">
    <property type="entry name" value="AN1-like_Znf"/>
</dbReference>
<keyword evidence="2" id="KW-0677">Repeat</keyword>
<keyword evidence="1" id="KW-0479">Metal-binding</keyword>
<evidence type="ECO:0000256" key="3">
    <source>
        <dbReference type="ARBA" id="ARBA00022771"/>
    </source>
</evidence>
<dbReference type="PROSITE" id="PS50157">
    <property type="entry name" value="ZINC_FINGER_C2H2_2"/>
    <property type="match status" value="1"/>
</dbReference>
<dbReference type="EMBL" id="RRYP01016710">
    <property type="protein sequence ID" value="TNV74696.1"/>
    <property type="molecule type" value="Genomic_DNA"/>
</dbReference>
<evidence type="ECO:0000256" key="2">
    <source>
        <dbReference type="ARBA" id="ARBA00022737"/>
    </source>
</evidence>